<reference evidence="15 16" key="1">
    <citation type="submission" date="2012-05" db="EMBL/GenBank/DDBJ databases">
        <authorList>
            <person name="Hilton J."/>
        </authorList>
    </citation>
    <scope>NUCLEOTIDE SEQUENCE [LARGE SCALE GENOMIC DNA]</scope>
    <source>
        <strain evidence="15 16">HH01</strain>
    </source>
</reference>
<dbReference type="STRING" id="1165094.RINTHH_5160"/>
<dbReference type="Pfam" id="PF02882">
    <property type="entry name" value="THF_DHG_CYH_C"/>
    <property type="match status" value="1"/>
</dbReference>
<dbReference type="GO" id="GO:0006164">
    <property type="term" value="P:purine nucleotide biosynthetic process"/>
    <property type="evidence" value="ECO:0007669"/>
    <property type="project" value="UniProtKB-KW"/>
</dbReference>
<dbReference type="SUPFAM" id="SSF53223">
    <property type="entry name" value="Aminoacid dehydrogenase-like, N-terminal domain"/>
    <property type="match status" value="1"/>
</dbReference>
<dbReference type="OrthoDB" id="9803580at2"/>
<keyword evidence="11 12" id="KW-0511">Multifunctional enzyme</keyword>
<keyword evidence="9 12" id="KW-0368">Histidine biosynthesis</keyword>
<keyword evidence="4 12" id="KW-0028">Amino-acid biosynthesis</keyword>
<feature type="domain" description="Tetrahydrofolate dehydrogenase/cyclohydrolase NAD(P)-binding" evidence="14">
    <location>
        <begin position="143"/>
        <end position="287"/>
    </location>
</feature>
<dbReference type="PANTHER" id="PTHR48099">
    <property type="entry name" value="C-1-TETRAHYDROFOLATE SYNTHASE, CYTOPLASMIC-RELATED"/>
    <property type="match status" value="1"/>
</dbReference>
<evidence type="ECO:0000256" key="7">
    <source>
        <dbReference type="ARBA" id="ARBA00022857"/>
    </source>
</evidence>
<evidence type="ECO:0000256" key="8">
    <source>
        <dbReference type="ARBA" id="ARBA00023002"/>
    </source>
</evidence>
<comment type="caution">
    <text evidence="15">The sequence shown here is derived from an EMBL/GenBank/DDBJ whole genome shotgun (WGS) entry which is preliminary data.</text>
</comment>
<evidence type="ECO:0000256" key="6">
    <source>
        <dbReference type="ARBA" id="ARBA00022801"/>
    </source>
</evidence>
<dbReference type="EC" id="3.5.4.9" evidence="12"/>
<evidence type="ECO:0000256" key="2">
    <source>
        <dbReference type="ARBA" id="ARBA00011738"/>
    </source>
</evidence>
<evidence type="ECO:0000259" key="14">
    <source>
        <dbReference type="Pfam" id="PF02882"/>
    </source>
</evidence>
<evidence type="ECO:0000256" key="4">
    <source>
        <dbReference type="ARBA" id="ARBA00022605"/>
    </source>
</evidence>
<keyword evidence="10 12" id="KW-0486">Methionine biosynthesis</keyword>
<dbReference type="RefSeq" id="WP_008232423.1">
    <property type="nucleotide sequence ID" value="NZ_CAIY01000027.1"/>
</dbReference>
<dbReference type="GO" id="GO:0000105">
    <property type="term" value="P:L-histidine biosynthetic process"/>
    <property type="evidence" value="ECO:0007669"/>
    <property type="project" value="UniProtKB-KW"/>
</dbReference>
<evidence type="ECO:0000256" key="5">
    <source>
        <dbReference type="ARBA" id="ARBA00022755"/>
    </source>
</evidence>
<comment type="catalytic activity">
    <reaction evidence="12">
        <text>(6R)-5,10-methylene-5,6,7,8-tetrahydrofolate + NADP(+) = (6R)-5,10-methenyltetrahydrofolate + NADPH</text>
        <dbReference type="Rhea" id="RHEA:22812"/>
        <dbReference type="ChEBI" id="CHEBI:15636"/>
        <dbReference type="ChEBI" id="CHEBI:57455"/>
        <dbReference type="ChEBI" id="CHEBI:57783"/>
        <dbReference type="ChEBI" id="CHEBI:58349"/>
        <dbReference type="EC" id="1.5.1.5"/>
    </reaction>
</comment>
<dbReference type="EC" id="1.5.1.5" evidence="12"/>
<dbReference type="GO" id="GO:0004488">
    <property type="term" value="F:methylenetetrahydrofolate dehydrogenase (NADP+) activity"/>
    <property type="evidence" value="ECO:0007669"/>
    <property type="project" value="UniProtKB-UniRule"/>
</dbReference>
<evidence type="ECO:0000256" key="1">
    <source>
        <dbReference type="ARBA" id="ARBA00004777"/>
    </source>
</evidence>
<dbReference type="PROSITE" id="PS00767">
    <property type="entry name" value="THF_DHG_CYH_2"/>
    <property type="match status" value="1"/>
</dbReference>
<evidence type="ECO:0000256" key="11">
    <source>
        <dbReference type="ARBA" id="ARBA00023268"/>
    </source>
</evidence>
<dbReference type="HAMAP" id="MF_01576">
    <property type="entry name" value="THF_DHG_CYH"/>
    <property type="match status" value="1"/>
</dbReference>
<sequence>MELKTAKLLDGKALANKIYQELSQTITQLQSYIGRAPGLAVLMLGDNPASAAYVAGKEKACAKVGITSFSKYLPTGISHEEVIGLIKKLNQDENIDGILVQLPLPDHLDPAVILQYITPEKDVDGLHSVNLGKLMRREPGLRSCTPAGVMRLFQEYNIPLEGKQALVVGRSILVGKPLALMLLEVNATVTIAHSHSENLPTIAKNADILIAAVGRPEFITAEMVKSGAIVVDVGINRIADPGGRSRLVGDVDFASVHKVADFVTPVPGGVGPMTVAMLLQNTVASYQLRAGN</sequence>
<dbReference type="FunFam" id="3.40.50.10860:FF:000005">
    <property type="entry name" value="C-1-tetrahydrofolate synthase, cytoplasmic, putative"/>
    <property type="match status" value="1"/>
</dbReference>
<comment type="pathway">
    <text evidence="1 12">One-carbon metabolism; tetrahydrofolate interconversion.</text>
</comment>
<dbReference type="GO" id="GO:0009086">
    <property type="term" value="P:methionine biosynthetic process"/>
    <property type="evidence" value="ECO:0007669"/>
    <property type="project" value="UniProtKB-KW"/>
</dbReference>
<dbReference type="InterPro" id="IPR020631">
    <property type="entry name" value="THF_DH/CycHdrlase_NAD-bd_dom"/>
</dbReference>
<dbReference type="Gene3D" id="3.40.50.720">
    <property type="entry name" value="NAD(P)-binding Rossmann-like Domain"/>
    <property type="match status" value="1"/>
</dbReference>
<comment type="similarity">
    <text evidence="12">Belongs to the tetrahydrofolate dehydrogenase/cyclohydrolase family.</text>
</comment>
<keyword evidence="3 12" id="KW-0554">One-carbon metabolism</keyword>
<evidence type="ECO:0000313" key="16">
    <source>
        <dbReference type="Proteomes" id="UP000053051"/>
    </source>
</evidence>
<gene>
    <name evidence="12" type="primary">folD</name>
    <name evidence="15" type="ORF">RINTHH_5160</name>
</gene>
<dbReference type="UniPathway" id="UPA00193"/>
<name>M1X4T9_9NOST</name>
<keyword evidence="6 12" id="KW-0378">Hydrolase</keyword>
<dbReference type="InterPro" id="IPR046346">
    <property type="entry name" value="Aminoacid_DH-like_N_sf"/>
</dbReference>
<comment type="function">
    <text evidence="12">Catalyzes the oxidation of 5,10-methylenetetrahydrofolate to 5,10-methenyltetrahydrofolate and then the hydrolysis of 5,10-methenyltetrahydrofolate to 10-formyltetrahydrofolate.</text>
</comment>
<dbReference type="InterPro" id="IPR036291">
    <property type="entry name" value="NAD(P)-bd_dom_sf"/>
</dbReference>
<accession>M1X4T9</accession>
<evidence type="ECO:0000256" key="10">
    <source>
        <dbReference type="ARBA" id="ARBA00023167"/>
    </source>
</evidence>
<comment type="caution">
    <text evidence="12">Lacks conserved residue(s) required for the propagation of feature annotation.</text>
</comment>
<dbReference type="InterPro" id="IPR020630">
    <property type="entry name" value="THF_DH/CycHdrlase_cat_dom"/>
</dbReference>
<dbReference type="GO" id="GO:0004477">
    <property type="term" value="F:methenyltetrahydrofolate cyclohydrolase activity"/>
    <property type="evidence" value="ECO:0007669"/>
    <property type="project" value="UniProtKB-UniRule"/>
</dbReference>
<dbReference type="PANTHER" id="PTHR48099:SF5">
    <property type="entry name" value="C-1-TETRAHYDROFOLATE SYNTHASE, CYTOPLASMIC"/>
    <property type="match status" value="1"/>
</dbReference>
<evidence type="ECO:0000256" key="3">
    <source>
        <dbReference type="ARBA" id="ARBA00022563"/>
    </source>
</evidence>
<dbReference type="InterPro" id="IPR000672">
    <property type="entry name" value="THF_DH/CycHdrlase"/>
</dbReference>
<dbReference type="AlphaFoldDB" id="M1X4T9"/>
<dbReference type="SUPFAM" id="SSF51735">
    <property type="entry name" value="NAD(P)-binding Rossmann-fold domains"/>
    <property type="match status" value="1"/>
</dbReference>
<organism evidence="15 16">
    <name type="scientific">Richelia intracellularis HH01</name>
    <dbReference type="NCBI Taxonomy" id="1165094"/>
    <lineage>
        <taxon>Bacteria</taxon>
        <taxon>Bacillati</taxon>
        <taxon>Cyanobacteriota</taxon>
        <taxon>Cyanophyceae</taxon>
        <taxon>Nostocales</taxon>
        <taxon>Nostocaceae</taxon>
        <taxon>Richelia</taxon>
    </lineage>
</organism>
<evidence type="ECO:0000256" key="9">
    <source>
        <dbReference type="ARBA" id="ARBA00023102"/>
    </source>
</evidence>
<dbReference type="GO" id="GO:0035999">
    <property type="term" value="P:tetrahydrofolate interconversion"/>
    <property type="evidence" value="ECO:0007669"/>
    <property type="project" value="UniProtKB-UniRule"/>
</dbReference>
<dbReference type="EMBL" id="CAIY01000027">
    <property type="protein sequence ID" value="CCH66671.1"/>
    <property type="molecule type" value="Genomic_DNA"/>
</dbReference>
<evidence type="ECO:0000313" key="15">
    <source>
        <dbReference type="EMBL" id="CCH66671.1"/>
    </source>
</evidence>
<proteinExistence type="inferred from homology"/>
<dbReference type="PRINTS" id="PR00085">
    <property type="entry name" value="THFDHDRGNASE"/>
</dbReference>
<dbReference type="Gene3D" id="3.40.50.10860">
    <property type="entry name" value="Leucine Dehydrogenase, chain A, domain 1"/>
    <property type="match status" value="1"/>
</dbReference>
<dbReference type="NCBIfam" id="NF010783">
    <property type="entry name" value="PRK14186.1"/>
    <property type="match status" value="1"/>
</dbReference>
<comment type="subunit">
    <text evidence="2 12">Homodimer.</text>
</comment>
<evidence type="ECO:0000256" key="12">
    <source>
        <dbReference type="HAMAP-Rule" id="MF_01576"/>
    </source>
</evidence>
<keyword evidence="8 12" id="KW-0560">Oxidoreductase</keyword>
<dbReference type="Proteomes" id="UP000053051">
    <property type="component" value="Unassembled WGS sequence"/>
</dbReference>
<reference evidence="16" key="2">
    <citation type="submission" date="2016-01" db="EMBL/GenBank/DDBJ databases">
        <title>Diatom-associated endosymboitic cyanobacterium lacks core nitrogen metabolism enzymes.</title>
        <authorList>
            <person name="Hilton J.A."/>
            <person name="Foster R.A."/>
            <person name="Tripp H.J."/>
            <person name="Carter B.J."/>
            <person name="Zehr J.P."/>
            <person name="Villareal T.A."/>
        </authorList>
    </citation>
    <scope>NUCLEOTIDE SEQUENCE [LARGE SCALE GENOMIC DNA]</scope>
    <source>
        <strain evidence="16">HH01</strain>
    </source>
</reference>
<dbReference type="GO" id="GO:0005829">
    <property type="term" value="C:cytosol"/>
    <property type="evidence" value="ECO:0007669"/>
    <property type="project" value="TreeGrafter"/>
</dbReference>
<dbReference type="FunFam" id="3.40.50.720:FF:000094">
    <property type="entry name" value="Bifunctional protein FolD"/>
    <property type="match status" value="1"/>
</dbReference>
<keyword evidence="5 12" id="KW-0658">Purine biosynthesis</keyword>
<keyword evidence="7 12" id="KW-0521">NADP</keyword>
<feature type="binding site" evidence="12">
    <location>
        <begin position="169"/>
        <end position="171"/>
    </location>
    <ligand>
        <name>NADP(+)</name>
        <dbReference type="ChEBI" id="CHEBI:58349"/>
    </ligand>
</feature>
<dbReference type="Pfam" id="PF00763">
    <property type="entry name" value="THF_DHG_CYH"/>
    <property type="match status" value="1"/>
</dbReference>
<feature type="binding site" evidence="12">
    <location>
        <position position="235"/>
    </location>
    <ligand>
        <name>NADP(+)</name>
        <dbReference type="ChEBI" id="CHEBI:58349"/>
    </ligand>
</feature>
<feature type="domain" description="Tetrahydrofolate dehydrogenase/cyclohydrolase catalytic" evidence="13">
    <location>
        <begin position="9"/>
        <end position="124"/>
    </location>
</feature>
<protein>
    <recommendedName>
        <fullName evidence="12">Bifunctional protein FolD</fullName>
    </recommendedName>
    <domain>
        <recommendedName>
            <fullName evidence="12">Methylenetetrahydrofolate dehydrogenase</fullName>
            <ecNumber evidence="12">1.5.1.5</ecNumber>
        </recommendedName>
    </domain>
    <domain>
        <recommendedName>
            <fullName evidence="12">Methenyltetrahydrofolate cyclohydrolase</fullName>
            <ecNumber evidence="12">3.5.4.9</ecNumber>
        </recommendedName>
    </domain>
</protein>
<dbReference type="CDD" id="cd01080">
    <property type="entry name" value="NAD_bind_m-THF_DH_Cyclohyd"/>
    <property type="match status" value="1"/>
</dbReference>
<evidence type="ECO:0000259" key="13">
    <source>
        <dbReference type="Pfam" id="PF00763"/>
    </source>
</evidence>
<dbReference type="InterPro" id="IPR020867">
    <property type="entry name" value="THF_DH/CycHdrlase_CS"/>
</dbReference>
<keyword evidence="16" id="KW-1185">Reference proteome</keyword>
<comment type="catalytic activity">
    <reaction evidence="12">
        <text>(6R)-5,10-methenyltetrahydrofolate + H2O = (6R)-10-formyltetrahydrofolate + H(+)</text>
        <dbReference type="Rhea" id="RHEA:23700"/>
        <dbReference type="ChEBI" id="CHEBI:15377"/>
        <dbReference type="ChEBI" id="CHEBI:15378"/>
        <dbReference type="ChEBI" id="CHEBI:57455"/>
        <dbReference type="ChEBI" id="CHEBI:195366"/>
        <dbReference type="EC" id="3.5.4.9"/>
    </reaction>
</comment>